<dbReference type="EMBL" id="MU393538">
    <property type="protein sequence ID" value="KAI4861939.1"/>
    <property type="molecule type" value="Genomic_DNA"/>
</dbReference>
<organism evidence="1 2">
    <name type="scientific">Hypoxylon rubiginosum</name>
    <dbReference type="NCBI Taxonomy" id="110542"/>
    <lineage>
        <taxon>Eukaryota</taxon>
        <taxon>Fungi</taxon>
        <taxon>Dikarya</taxon>
        <taxon>Ascomycota</taxon>
        <taxon>Pezizomycotina</taxon>
        <taxon>Sordariomycetes</taxon>
        <taxon>Xylariomycetidae</taxon>
        <taxon>Xylariales</taxon>
        <taxon>Hypoxylaceae</taxon>
        <taxon>Hypoxylon</taxon>
    </lineage>
</organism>
<sequence length="1276" mass="142631">MIDRNGKPHEKADPIVVHRLRQIFEPTRTEEEHESELLEDRDTTWFGFGRDASGHPLFHDYGRFAAIMSETVTDETAERYPQLATFIGETGVGKSTLIKLLIDYHDLAAPEGSNYYAPVTSSSHDRISTTGDVHLYADPSTLYSNHPLLLVDCEGLSGGEAIPKQLRNGPQVPGVADSSDTSINRHYQTKRIAWADTPTTQKREFAVGQLYPRILYTFSDVVIFVLRNPRAFESVVLDKLVRWGAASIDKSLNQPVLPHAIIVFNATDISVDEDEWNIARATQMLMTDIHDAIFREPALQEHIHAWRRRGKNITNTKELLECYYASISVVRIPYKGSYMLMSEQVGKLSDLIRDRCKTSYLRKKQVRMVANTEKLQFYLQAAYEHFTKDLNTPFDFVKETLRHSPASRNFEGNIVNLALAIKEKSSDLILSSDAEQIFRAMGPMISSCVMLDAVRQNLPGSASRLLDDRYSKPCAGALQTFADMHWPCGFTNDLGQCCNVRSGHNPKGHQNKQGRIIGNGDYESNFNVSVFRPLWEQLLKASLTQVQSSSFKLGQEFPDRNELQVAALIHQERLNELYSNVLGAATNYVSYSACLCCLRELPECALPCGHVLCFPCVQIYGVRTSKTTIEISRCPLHVRDLISSPPWVITTKPRYAGSRVLCLDGGGIRGVIQLQVLMEIEKVLGPDLPIQLFFDLIVGTNMGGILAIGLGVKKWAVSATMEKFKDLCRDAFIPREMTSLPLFGALASLYHGSLYKTQPFTKALKRYLSDQPFFGSATHRSRVTTSTKVAVTASTGIERQAVVFANYNRPDLPGKKLPYRFIRSDTPLREMRMWEAARATSATPPFFKPFLKTETNQEYANNDLRHSCPIVVAHYETKSIWSDIANSPPDLMLSIGSGRNVGDRNTDDSTIPQSSRSMTNETVATTSPTSSAVIRQGRGGAGNYKRQTLSGAAFPEGTSQGKEPSGYVIRDPKTPMLVSFNNPVPSQTDKMNDQRQCDRTWNRFMSSSAMRDEAVRRRYMRICPELLAKLPKFDDVQKMEAVEQETAEVLRQNQQDIVEAAHRLVASTFFFEKDAGSVKQSPSGYTCTGSIFCRFRLSSPELKALGWFLISRLDGEFEPYFLLEVREDDKGARWPPRQMFLTNSVLQDMHLQGNFHLDPVRINTTMENAEIGVSLCLQTRPYPSGVTVLPISGFPRKLMSEDGGALVFQAGPSSSRGRSSISVIEKRSSATSSTATVAAPRTPLVEDSTPRHVPSSESFSKLSLGRDSDFRAELEG</sequence>
<comment type="caution">
    <text evidence="1">The sequence shown here is derived from an EMBL/GenBank/DDBJ whole genome shotgun (WGS) entry which is preliminary data.</text>
</comment>
<gene>
    <name evidence="1" type="ORF">F4820DRAFT_432035</name>
</gene>
<reference evidence="1 2" key="1">
    <citation type="journal article" date="2022" name="New Phytol.">
        <title>Ecological generalism drives hyperdiversity of secondary metabolite gene clusters in xylarialean endophytes.</title>
        <authorList>
            <person name="Franco M.E.E."/>
            <person name="Wisecaver J.H."/>
            <person name="Arnold A.E."/>
            <person name="Ju Y.M."/>
            <person name="Slot J.C."/>
            <person name="Ahrendt S."/>
            <person name="Moore L.P."/>
            <person name="Eastman K.E."/>
            <person name="Scott K."/>
            <person name="Konkel Z."/>
            <person name="Mondo S.J."/>
            <person name="Kuo A."/>
            <person name="Hayes R.D."/>
            <person name="Haridas S."/>
            <person name="Andreopoulos B."/>
            <person name="Riley R."/>
            <person name="LaButti K."/>
            <person name="Pangilinan J."/>
            <person name="Lipzen A."/>
            <person name="Amirebrahimi M."/>
            <person name="Yan J."/>
            <person name="Adam C."/>
            <person name="Keymanesh K."/>
            <person name="Ng V."/>
            <person name="Louie K."/>
            <person name="Northen T."/>
            <person name="Drula E."/>
            <person name="Henrissat B."/>
            <person name="Hsieh H.M."/>
            <person name="Youens-Clark K."/>
            <person name="Lutzoni F."/>
            <person name="Miadlikowska J."/>
            <person name="Eastwood D.C."/>
            <person name="Hamelin R.C."/>
            <person name="Grigoriev I.V."/>
            <person name="U'Ren J.M."/>
        </authorList>
    </citation>
    <scope>NUCLEOTIDE SEQUENCE [LARGE SCALE GENOMIC DNA]</scope>
    <source>
        <strain evidence="1 2">CBS 119005</strain>
    </source>
</reference>
<evidence type="ECO:0000313" key="1">
    <source>
        <dbReference type="EMBL" id="KAI4861939.1"/>
    </source>
</evidence>
<dbReference type="Proteomes" id="UP001497700">
    <property type="component" value="Unassembled WGS sequence"/>
</dbReference>
<protein>
    <submittedName>
        <fullName evidence="1">FabD/lysophospholipase-like protein</fullName>
    </submittedName>
</protein>
<evidence type="ECO:0000313" key="2">
    <source>
        <dbReference type="Proteomes" id="UP001497700"/>
    </source>
</evidence>
<name>A0ACB9YRB1_9PEZI</name>
<keyword evidence="2" id="KW-1185">Reference proteome</keyword>
<accession>A0ACB9YRB1</accession>
<proteinExistence type="predicted"/>